<protein>
    <recommendedName>
        <fullName evidence="3">Capsular polysaccharide export protein</fullName>
    </recommendedName>
</protein>
<evidence type="ECO:0000313" key="1">
    <source>
        <dbReference type="EMBL" id="RIY33662.1"/>
    </source>
</evidence>
<dbReference type="EMBL" id="NRJH01000012">
    <property type="protein sequence ID" value="RIY33662.1"/>
    <property type="molecule type" value="Genomic_DNA"/>
</dbReference>
<keyword evidence="2" id="KW-1185">Reference proteome</keyword>
<dbReference type="InterPro" id="IPR007833">
    <property type="entry name" value="Capsule_polysaccharide_synth"/>
</dbReference>
<gene>
    <name evidence="1" type="ORF">CJP74_01355</name>
</gene>
<dbReference type="GO" id="GO:0000271">
    <property type="term" value="P:polysaccharide biosynthetic process"/>
    <property type="evidence" value="ECO:0007669"/>
    <property type="project" value="InterPro"/>
</dbReference>
<accession>A0A3A1Y5Y3</accession>
<sequence length="419" mass="49499">MRNLQKMTQQGQRFLLLQGPIGNFFAKLSQWLQAQDKHVSKINFNGGDEHFYPSKKFKSTYSFHDKPQAFKDYLAYIIKKEKIDTLVCFGDCRIYHRQAKELAQELGLKFWVFEEGYYRPYYVTLEEHGVNAYSELPRDAEFFLQATQNLEGKPEVREPPAGLRPLAKVAFIYYFFIWWMRNEFKYYQHHRSTNLWFYTYHLIKACLVYWLSYLPEKHLMHKVENKAFTDFFIFPLQLAIDSQIKVHSQAKSMATYLGQVLTSFAQNAPRHTKLIVKLHPLDRGFSNYKSLIAKYTKEYPQLKGRIKYIKNIPLPILMRKAKGVVVVNSTSGLSSLIHGLPTYTLGYCAYNFARLTHQGSLESFWKTPQAPEQVVERAYNLYHLYHTQINGNFYTRIYLPLSDQVEDLIDLTNYYHNRL</sequence>
<proteinExistence type="predicted"/>
<dbReference type="OrthoDB" id="9794206at2"/>
<dbReference type="AlphaFoldDB" id="A0A3A1Y5Y3"/>
<evidence type="ECO:0008006" key="3">
    <source>
        <dbReference type="Google" id="ProtNLM"/>
    </source>
</evidence>
<comment type="caution">
    <text evidence="1">The sequence shown here is derived from an EMBL/GenBank/DDBJ whole genome shotgun (WGS) entry which is preliminary data.</text>
</comment>
<dbReference type="Proteomes" id="UP000266258">
    <property type="component" value="Unassembled WGS sequence"/>
</dbReference>
<reference evidence="1 2" key="1">
    <citation type="submission" date="2017-08" db="EMBL/GenBank/DDBJ databases">
        <title>Reclassification of Bisgaard taxon 37 and 44.</title>
        <authorList>
            <person name="Christensen H."/>
        </authorList>
    </citation>
    <scope>NUCLEOTIDE SEQUENCE [LARGE SCALE GENOMIC DNA]</scope>
    <source>
        <strain evidence="1 2">B96_4</strain>
    </source>
</reference>
<dbReference type="GO" id="GO:0015774">
    <property type="term" value="P:polysaccharide transport"/>
    <property type="evidence" value="ECO:0007669"/>
    <property type="project" value="InterPro"/>
</dbReference>
<dbReference type="CDD" id="cd16441">
    <property type="entry name" value="beta_Kdo_transferase_KpsS"/>
    <property type="match status" value="1"/>
</dbReference>
<dbReference type="Pfam" id="PF05159">
    <property type="entry name" value="Capsule_synth"/>
    <property type="match status" value="1"/>
</dbReference>
<evidence type="ECO:0000313" key="2">
    <source>
        <dbReference type="Proteomes" id="UP000266258"/>
    </source>
</evidence>
<name>A0A3A1Y5Y3_9GAMM</name>
<dbReference type="RefSeq" id="WP_119496484.1">
    <property type="nucleotide sequence ID" value="NZ_NRJH01000012.1"/>
</dbReference>
<organism evidence="1 2">
    <name type="scientific">Psittacicella melopsittaci</name>
    <dbReference type="NCBI Taxonomy" id="2028576"/>
    <lineage>
        <taxon>Bacteria</taxon>
        <taxon>Pseudomonadati</taxon>
        <taxon>Pseudomonadota</taxon>
        <taxon>Gammaproteobacteria</taxon>
        <taxon>Pasteurellales</taxon>
        <taxon>Psittacicellaceae</taxon>
        <taxon>Psittacicella</taxon>
    </lineage>
</organism>